<dbReference type="AlphaFoldDB" id="A0A2W7N8H2"/>
<comment type="caution">
    <text evidence="1">The sequence shown here is derived from an EMBL/GenBank/DDBJ whole genome shotgun (WGS) entry which is preliminary data.</text>
</comment>
<dbReference type="OrthoDB" id="9814782at2"/>
<reference evidence="1 2" key="1">
    <citation type="submission" date="2018-06" db="EMBL/GenBank/DDBJ databases">
        <title>Genomic Encyclopedia of Archaeal and Bacterial Type Strains, Phase II (KMG-II): from individual species to whole genera.</title>
        <authorList>
            <person name="Goeker M."/>
        </authorList>
    </citation>
    <scope>NUCLEOTIDE SEQUENCE [LARGE SCALE GENOMIC DNA]</scope>
    <source>
        <strain evidence="1 2">DSM 22009</strain>
    </source>
</reference>
<keyword evidence="2" id="KW-1185">Reference proteome</keyword>
<evidence type="ECO:0000313" key="2">
    <source>
        <dbReference type="Proteomes" id="UP000248916"/>
    </source>
</evidence>
<dbReference type="Gene3D" id="3.30.70.1520">
    <property type="entry name" value="Heterotetrameric sarcosine oxidase"/>
    <property type="match status" value="1"/>
</dbReference>
<dbReference type="InterPro" id="IPR007375">
    <property type="entry name" value="SoxG"/>
</dbReference>
<accession>A0A2W7N8H2</accession>
<organism evidence="1 2">
    <name type="scientific">Palleronia aestuarii</name>
    <dbReference type="NCBI Taxonomy" id="568105"/>
    <lineage>
        <taxon>Bacteria</taxon>
        <taxon>Pseudomonadati</taxon>
        <taxon>Pseudomonadota</taxon>
        <taxon>Alphaproteobacteria</taxon>
        <taxon>Rhodobacterales</taxon>
        <taxon>Roseobacteraceae</taxon>
        <taxon>Palleronia</taxon>
    </lineage>
</organism>
<name>A0A2W7N8H2_9RHOB</name>
<protein>
    <submittedName>
        <fullName evidence="1">Sarcosine oxidase subunit gamma</fullName>
    </submittedName>
</protein>
<dbReference type="Pfam" id="PF04268">
    <property type="entry name" value="SoxG"/>
    <property type="match status" value="1"/>
</dbReference>
<gene>
    <name evidence="1" type="ORF">LX81_02861</name>
</gene>
<dbReference type="EMBL" id="QKZL01000013">
    <property type="protein sequence ID" value="PZX14487.1"/>
    <property type="molecule type" value="Genomic_DNA"/>
</dbReference>
<proteinExistence type="predicted"/>
<dbReference type="Proteomes" id="UP000248916">
    <property type="component" value="Unassembled WGS sequence"/>
</dbReference>
<dbReference type="InterPro" id="IPR027266">
    <property type="entry name" value="TrmE/GcvT-like"/>
</dbReference>
<evidence type="ECO:0000313" key="1">
    <source>
        <dbReference type="EMBL" id="PZX14487.1"/>
    </source>
</evidence>
<dbReference type="SUPFAM" id="SSF103025">
    <property type="entry name" value="Folate-binding domain"/>
    <property type="match status" value="1"/>
</dbReference>
<dbReference type="Gene3D" id="3.30.1360.120">
    <property type="entry name" value="Probable tRNA modification gtpase trme, domain 1"/>
    <property type="match status" value="1"/>
</dbReference>
<sequence length="177" mass="19548">MNTDTETRPTAARVEPLPPEARFSLRARAHHLDRISEALWVGVPRRIGDIAENDARRAVCLGPDEWLLTLPEDQGAGLKARMAEIRHDAPHALADISDRELCYRISGPGAAQIVAMGCPRDLRALVTGRAVRTVFDGASVILWREAEDSFRLDIWRSFAPHALALVETGIEELRAGL</sequence>
<dbReference type="RefSeq" id="WP_111537960.1">
    <property type="nucleotide sequence ID" value="NZ_QKZL01000013.1"/>
</dbReference>